<keyword evidence="2" id="KW-1185">Reference proteome</keyword>
<gene>
    <name evidence="1" type="ORF">BpHYR1_005021</name>
</gene>
<accession>A0A3M7SA89</accession>
<reference evidence="1 2" key="1">
    <citation type="journal article" date="2018" name="Sci. Rep.">
        <title>Genomic signatures of local adaptation to the degree of environmental predictability in rotifers.</title>
        <authorList>
            <person name="Franch-Gras L."/>
            <person name="Hahn C."/>
            <person name="Garcia-Roger E.M."/>
            <person name="Carmona M.J."/>
            <person name="Serra M."/>
            <person name="Gomez A."/>
        </authorList>
    </citation>
    <scope>NUCLEOTIDE SEQUENCE [LARGE SCALE GENOMIC DNA]</scope>
    <source>
        <strain evidence="1">HYR1</strain>
    </source>
</reference>
<comment type="caution">
    <text evidence="1">The sequence shown here is derived from an EMBL/GenBank/DDBJ whole genome shotgun (WGS) entry which is preliminary data.</text>
</comment>
<evidence type="ECO:0000313" key="1">
    <source>
        <dbReference type="EMBL" id="RNA32743.1"/>
    </source>
</evidence>
<evidence type="ECO:0000313" key="2">
    <source>
        <dbReference type="Proteomes" id="UP000276133"/>
    </source>
</evidence>
<dbReference type="EMBL" id="REGN01001756">
    <property type="protein sequence ID" value="RNA32743.1"/>
    <property type="molecule type" value="Genomic_DNA"/>
</dbReference>
<dbReference type="Proteomes" id="UP000276133">
    <property type="component" value="Unassembled WGS sequence"/>
</dbReference>
<proteinExistence type="predicted"/>
<dbReference type="AlphaFoldDB" id="A0A3M7SA89"/>
<organism evidence="1 2">
    <name type="scientific">Brachionus plicatilis</name>
    <name type="common">Marine rotifer</name>
    <name type="synonym">Brachionus muelleri</name>
    <dbReference type="NCBI Taxonomy" id="10195"/>
    <lineage>
        <taxon>Eukaryota</taxon>
        <taxon>Metazoa</taxon>
        <taxon>Spiralia</taxon>
        <taxon>Gnathifera</taxon>
        <taxon>Rotifera</taxon>
        <taxon>Eurotatoria</taxon>
        <taxon>Monogononta</taxon>
        <taxon>Pseudotrocha</taxon>
        <taxon>Ploima</taxon>
        <taxon>Brachionidae</taxon>
        <taxon>Brachionus</taxon>
    </lineage>
</organism>
<name>A0A3M7SA89_BRAPC</name>
<sequence>QTPTELTSSTRLPSISSLVSSLTIDRVMVKQAVKEFDKNRIPLRINPIKCPSEKKNSKINKELKILYGRFKTLKIILFSKPCMLSSPSRFAYSINSRPNLSSRLRRHLGLPSHMHTIRDES</sequence>
<protein>
    <submittedName>
        <fullName evidence="1">Uncharacterized protein</fullName>
    </submittedName>
</protein>
<feature type="non-terminal residue" evidence="1">
    <location>
        <position position="1"/>
    </location>
</feature>